<evidence type="ECO:0000259" key="3">
    <source>
        <dbReference type="SMART" id="SM00939"/>
    </source>
</evidence>
<dbReference type="InterPro" id="IPR008979">
    <property type="entry name" value="Galactose-bd-like_sf"/>
</dbReference>
<dbReference type="Pfam" id="PF02129">
    <property type="entry name" value="Peptidase_S15"/>
    <property type="match status" value="1"/>
</dbReference>
<evidence type="ECO:0000256" key="1">
    <source>
        <dbReference type="ARBA" id="ARBA00008645"/>
    </source>
</evidence>
<dbReference type="AlphaFoldDB" id="A0AB39T9M2"/>
<dbReference type="RefSeq" id="WP_369147226.1">
    <property type="nucleotide sequence ID" value="NZ_CP163444.1"/>
</dbReference>
<dbReference type="InterPro" id="IPR050261">
    <property type="entry name" value="FrsA_esterase"/>
</dbReference>
<dbReference type="EMBL" id="CP163444">
    <property type="protein sequence ID" value="XDQ74705.1"/>
    <property type="molecule type" value="Genomic_DNA"/>
</dbReference>
<dbReference type="GO" id="GO:0052689">
    <property type="term" value="F:carboxylic ester hydrolase activity"/>
    <property type="evidence" value="ECO:0007669"/>
    <property type="project" value="UniProtKB-ARBA"/>
</dbReference>
<dbReference type="InterPro" id="IPR029058">
    <property type="entry name" value="AB_hydrolase_fold"/>
</dbReference>
<dbReference type="GO" id="GO:0008239">
    <property type="term" value="F:dipeptidyl-peptidase activity"/>
    <property type="evidence" value="ECO:0007669"/>
    <property type="project" value="InterPro"/>
</dbReference>
<name>A0AB39T9M2_9ACTN</name>
<comment type="similarity">
    <text evidence="1">Belongs to the AB hydrolase superfamily.</text>
</comment>
<evidence type="ECO:0000313" key="4">
    <source>
        <dbReference type="EMBL" id="XDQ74705.1"/>
    </source>
</evidence>
<accession>A0AB39T9M2</accession>
<dbReference type="InterPro" id="IPR013736">
    <property type="entry name" value="Xaa-Pro_dipept_C"/>
</dbReference>
<keyword evidence="2 4" id="KW-0378">Hydrolase</keyword>
<dbReference type="Gene3D" id="2.60.120.260">
    <property type="entry name" value="Galactose-binding domain-like"/>
    <property type="match status" value="1"/>
</dbReference>
<sequence>MSNPQDDNEISAVTPAQVARLADHGIYASATELDPDAVNLALALVATLKGEATSALLTPELRQLTEQVRAKATFGFPRIDSDGVELSAFTIKLNGDEPRPVVIVPAGWTPLGWTIFAYLYLQLAQRGYHVLAYTPRGIGLTYPLLGGGYRDAFFTSGGTIDVAGQLDWADGSTVIDYAQLHLAPSRIAFLGESYGSGISQLVAAHDPAARVDAVVAFSTWGNLATSLYDNGTRHLAAVEALVNFTGGPEERKFDAATRELLADFKAGRNLDDVVAWGTERAPAEYVRDTNARNIPTFFSNTWHETLFPVNQVVEHFERLTVPKHLNLWIGDHAAPEGAGLSIPWSGPNLPVEEAFAWLDHHVLGASNGVPEWPAVNNQIMFTYKTETDPETGQNVITEPAVRERRASWSEVTTSTEDWYLTSVGSDSRDGGLAGEAETGWKREFTAGELTDATAVDAIIATGQAEWKGNPKTYATDKFDRQHLAVWTTAPLDATANGAARRIRGVPELTLSVRSSAASATIVAYLFDVSPDNTARIITHEPLTLDDLTPGENRNVTWKLQAAGYDVAAGHRLMLVVNSKDALYSDALTDADIDSGTTTVTSVDGTAARLRLPLG</sequence>
<dbReference type="Pfam" id="PF08530">
    <property type="entry name" value="PepX_C"/>
    <property type="match status" value="1"/>
</dbReference>
<proteinExistence type="inferred from homology"/>
<dbReference type="SUPFAM" id="SSF49785">
    <property type="entry name" value="Galactose-binding domain-like"/>
    <property type="match status" value="1"/>
</dbReference>
<dbReference type="PANTHER" id="PTHR22946:SF9">
    <property type="entry name" value="POLYKETIDE TRANSFERASE AF380"/>
    <property type="match status" value="1"/>
</dbReference>
<dbReference type="InterPro" id="IPR000383">
    <property type="entry name" value="Xaa-Pro-like_dom"/>
</dbReference>
<dbReference type="SUPFAM" id="SSF53474">
    <property type="entry name" value="alpha/beta-Hydrolases"/>
    <property type="match status" value="1"/>
</dbReference>
<reference evidence="4" key="1">
    <citation type="submission" date="2024-07" db="EMBL/GenBank/DDBJ databases">
        <authorList>
            <person name="Yu S.T."/>
        </authorList>
    </citation>
    <scope>NUCLEOTIDE SEQUENCE</scope>
    <source>
        <strain evidence="4">R44</strain>
    </source>
</reference>
<protein>
    <submittedName>
        <fullName evidence="4">CocE/NonD family hydrolase C-terminal non-catalytic domain-containing protein</fullName>
    </submittedName>
</protein>
<feature type="domain" description="Xaa-Pro dipeptidyl-peptidase C-terminal" evidence="3">
    <location>
        <begin position="355"/>
        <end position="610"/>
    </location>
</feature>
<dbReference type="SMART" id="SM00939">
    <property type="entry name" value="PepX_C"/>
    <property type="match status" value="1"/>
</dbReference>
<evidence type="ECO:0000256" key="2">
    <source>
        <dbReference type="ARBA" id="ARBA00022801"/>
    </source>
</evidence>
<organism evidence="4">
    <name type="scientific">Streptomyces sp. R44</name>
    <dbReference type="NCBI Taxonomy" id="3238633"/>
    <lineage>
        <taxon>Bacteria</taxon>
        <taxon>Bacillati</taxon>
        <taxon>Actinomycetota</taxon>
        <taxon>Actinomycetes</taxon>
        <taxon>Kitasatosporales</taxon>
        <taxon>Streptomycetaceae</taxon>
        <taxon>Streptomyces</taxon>
    </lineage>
</organism>
<dbReference type="Gene3D" id="3.40.50.1820">
    <property type="entry name" value="alpha/beta hydrolase"/>
    <property type="match status" value="1"/>
</dbReference>
<dbReference type="PANTHER" id="PTHR22946">
    <property type="entry name" value="DIENELACTONE HYDROLASE DOMAIN-CONTAINING PROTEIN-RELATED"/>
    <property type="match status" value="1"/>
</dbReference>
<gene>
    <name evidence="4" type="ORF">AB5J54_31120</name>
</gene>